<dbReference type="EMBL" id="SMMG02000005">
    <property type="protein sequence ID" value="KAA3476245.1"/>
    <property type="molecule type" value="Genomic_DNA"/>
</dbReference>
<dbReference type="CDD" id="cd09274">
    <property type="entry name" value="RNase_HI_RT_Ty3"/>
    <property type="match status" value="1"/>
</dbReference>
<evidence type="ECO:0000256" key="2">
    <source>
        <dbReference type="ARBA" id="ARBA00022679"/>
    </source>
</evidence>
<evidence type="ECO:0000256" key="4">
    <source>
        <dbReference type="ARBA" id="ARBA00022722"/>
    </source>
</evidence>
<dbReference type="GO" id="GO:0003964">
    <property type="term" value="F:RNA-directed DNA polymerase activity"/>
    <property type="evidence" value="ECO:0007669"/>
    <property type="project" value="UniProtKB-KW"/>
</dbReference>
<dbReference type="Pfam" id="PF17917">
    <property type="entry name" value="RT_RNaseH"/>
    <property type="match status" value="1"/>
</dbReference>
<reference evidence="19" key="1">
    <citation type="journal article" date="2019" name="Plant Biotechnol. J.">
        <title>Genome sequencing of the Australian wild diploid species Gossypium australe highlights disease resistance and delayed gland morphogenesis.</title>
        <authorList>
            <person name="Cai Y."/>
            <person name="Cai X."/>
            <person name="Wang Q."/>
            <person name="Wang P."/>
            <person name="Zhang Y."/>
            <person name="Cai C."/>
            <person name="Xu Y."/>
            <person name="Wang K."/>
            <person name="Zhou Z."/>
            <person name="Wang C."/>
            <person name="Geng S."/>
            <person name="Li B."/>
            <person name="Dong Q."/>
            <person name="Hou Y."/>
            <person name="Wang H."/>
            <person name="Ai P."/>
            <person name="Liu Z."/>
            <person name="Yi F."/>
            <person name="Sun M."/>
            <person name="An G."/>
            <person name="Cheng J."/>
            <person name="Zhang Y."/>
            <person name="Shi Q."/>
            <person name="Xie Y."/>
            <person name="Shi X."/>
            <person name="Chang Y."/>
            <person name="Huang F."/>
            <person name="Chen Y."/>
            <person name="Hong S."/>
            <person name="Mi L."/>
            <person name="Sun Q."/>
            <person name="Zhang L."/>
            <person name="Zhou B."/>
            <person name="Peng R."/>
            <person name="Zhang X."/>
            <person name="Liu F."/>
        </authorList>
    </citation>
    <scope>NUCLEOTIDE SEQUENCE [LARGE SCALE GENOMIC DNA]</scope>
    <source>
        <strain evidence="19">cv. PA1801</strain>
    </source>
</reference>
<dbReference type="Proteomes" id="UP000325315">
    <property type="component" value="Unassembled WGS sequence"/>
</dbReference>
<sequence length="1107" mass="128237">MNLRNGIGYKCHDIRIVEMRFRVRPYLGYGFGMRFLVRPYLGYGYGMRFHVRPCLGHVVDSRFRVRPWLGYWHRYEITYENDSITELDDTGKCETYVSIECVTKLAQVGDHQRSLYTIKLSFRVCLNKSECSTSSTRFLSPTSSRSSPRFGIVERACKAEELSKGKRKAEFEARDLKKRPINHFIRDCPEMAEKDNFQNARSSNIAARGRLVRNAGNGTSSRGVSKDSAVRLKARAPAKAYAIRARNDASSPDVITVIELNCQNNEILWDESDESSELSIVNSSMRAQRYVRKDCEAFLAYVLNTKVSELKIESVPVVCEYPDVSPDELSGLPPIRKVKFAIDLVLGNASILIASYRMALTELKELKAQLRDRVFLPRLNKVTIKNKYPLPRIDDLFDQLKGATVFSKIDLRSGYYQLRIKDSDVPKTAFRMSKSEFWQQEVRFLGHIVSTEGIRVDLSKILAIVDRKPSRSESDVKSFLRLAWYYRCFVKGFSMISTPMTRLLQKDVKFEWSEKCQKSFEQLKALLIKAPILVQPESEKNFVIFSDVSLNGLGCVLMQEGNVIAYASRQLKPHEKNYPTHDLELAAIVFALKIWRHHLYDEKCHIFTDHKSLKYLITQKDLNLRQWRWLELLKYYELVIDYHPGKSNVVIDALSRKFLFALRAMSMKLTMSSDGSILAELRARQIFLHQICEAQKNDNELQAIRAQCELDRNSDFRIGLDDCLMFRNRVCVPKNDELIQKILHEAHSGCLSVHPGSTKMYNDLKKLYWWSGMKRDISEFVSRCFICQQVKVEHQVPSGLLQPVMIPEWKWDKITMDFVSRLPLTPKKKDVVWVIVDRLTKSTHFILVRTDYSLDKLASCTLLRLLDYTGCLFLLFQTEILGLRLDFGKVARSFGWLGEISTLVEFAYNNSFQSSIKMAPYEALYGRKCRTPLYWTGLSEKQIHGVDFVRETKEKVNVIRDYLKAASDRQKSYTYLKRKEVEFHIGDKVFLKVSLWKKILRFGRKGKLSPRFIGSYEVIKRIGPVAYQLALPAEFERIHNVFHVSMLQRYHSDPSHVISPTEIEIRTDMTNGEEPIKILAREVKQLRNKSIALVKVLWKKHVVEEAT</sequence>
<dbReference type="Gene3D" id="3.10.20.370">
    <property type="match status" value="1"/>
</dbReference>
<evidence type="ECO:0000256" key="11">
    <source>
        <dbReference type="ARBA" id="ARBA00022918"/>
    </source>
</evidence>
<evidence type="ECO:0000256" key="6">
    <source>
        <dbReference type="ARBA" id="ARBA00022750"/>
    </source>
</evidence>
<dbReference type="InterPro" id="IPR012337">
    <property type="entry name" value="RNaseH-like_sf"/>
</dbReference>
<keyword evidence="19" id="KW-1185">Reference proteome</keyword>
<dbReference type="GO" id="GO:0046872">
    <property type="term" value="F:metal ion binding"/>
    <property type="evidence" value="ECO:0007669"/>
    <property type="project" value="UniProtKB-KW"/>
</dbReference>
<feature type="domain" description="Integrase zinc-binding" evidence="16">
    <location>
        <begin position="736"/>
        <end position="792"/>
    </location>
</feature>
<dbReference type="Gene3D" id="1.10.340.70">
    <property type="match status" value="1"/>
</dbReference>
<comment type="caution">
    <text evidence="18">The sequence shown here is derived from an EMBL/GenBank/DDBJ whole genome shotgun (WGS) entry which is preliminary data.</text>
</comment>
<dbReference type="Gene3D" id="3.10.10.10">
    <property type="entry name" value="HIV Type 1 Reverse Transcriptase, subunit A, domain 1"/>
    <property type="match status" value="1"/>
</dbReference>
<dbReference type="OrthoDB" id="1738613at2759"/>
<dbReference type="Gene3D" id="3.30.70.270">
    <property type="match status" value="2"/>
</dbReference>
<accession>A0A5B6W4S0</accession>
<evidence type="ECO:0000256" key="8">
    <source>
        <dbReference type="ARBA" id="ARBA00022801"/>
    </source>
</evidence>
<dbReference type="Pfam" id="PF24626">
    <property type="entry name" value="SH3_Tf2-1"/>
    <property type="match status" value="1"/>
</dbReference>
<dbReference type="SUPFAM" id="SSF56672">
    <property type="entry name" value="DNA/RNA polymerases"/>
    <property type="match status" value="1"/>
</dbReference>
<dbReference type="InterPro" id="IPR041373">
    <property type="entry name" value="RT_RNaseH"/>
</dbReference>
<keyword evidence="3" id="KW-0548">Nucleotidyltransferase</keyword>
<dbReference type="GO" id="GO:0003887">
    <property type="term" value="F:DNA-directed DNA polymerase activity"/>
    <property type="evidence" value="ECO:0007669"/>
    <property type="project" value="UniProtKB-KW"/>
</dbReference>
<keyword evidence="9" id="KW-0460">Magnesium</keyword>
<evidence type="ECO:0000256" key="12">
    <source>
        <dbReference type="ARBA" id="ARBA00022932"/>
    </source>
</evidence>
<keyword evidence="2" id="KW-0808">Transferase</keyword>
<organism evidence="18 19">
    <name type="scientific">Gossypium australe</name>
    <dbReference type="NCBI Taxonomy" id="47621"/>
    <lineage>
        <taxon>Eukaryota</taxon>
        <taxon>Viridiplantae</taxon>
        <taxon>Streptophyta</taxon>
        <taxon>Embryophyta</taxon>
        <taxon>Tracheophyta</taxon>
        <taxon>Spermatophyta</taxon>
        <taxon>Magnoliopsida</taxon>
        <taxon>eudicotyledons</taxon>
        <taxon>Gunneridae</taxon>
        <taxon>Pentapetalae</taxon>
        <taxon>rosids</taxon>
        <taxon>malvids</taxon>
        <taxon>Malvales</taxon>
        <taxon>Malvaceae</taxon>
        <taxon>Malvoideae</taxon>
        <taxon>Gossypium</taxon>
    </lineage>
</organism>
<dbReference type="GO" id="GO:0004190">
    <property type="term" value="F:aspartic-type endopeptidase activity"/>
    <property type="evidence" value="ECO:0007669"/>
    <property type="project" value="UniProtKB-KW"/>
</dbReference>
<dbReference type="Pfam" id="PF17921">
    <property type="entry name" value="Integrase_H2C2"/>
    <property type="match status" value="1"/>
</dbReference>
<evidence type="ECO:0000256" key="1">
    <source>
        <dbReference type="ARBA" id="ARBA00022670"/>
    </source>
</evidence>
<keyword evidence="8" id="KW-0378">Hydrolase</keyword>
<keyword evidence="12" id="KW-0239">DNA-directed DNA polymerase</keyword>
<evidence type="ECO:0000256" key="7">
    <source>
        <dbReference type="ARBA" id="ARBA00022759"/>
    </source>
</evidence>
<evidence type="ECO:0000256" key="3">
    <source>
        <dbReference type="ARBA" id="ARBA00022695"/>
    </source>
</evidence>
<keyword evidence="14" id="KW-0233">DNA recombination</keyword>
<keyword evidence="7" id="KW-0255">Endonuclease</keyword>
<evidence type="ECO:0000256" key="14">
    <source>
        <dbReference type="ARBA" id="ARBA00023172"/>
    </source>
</evidence>
<dbReference type="InterPro" id="IPR043128">
    <property type="entry name" value="Rev_trsase/Diguanyl_cyclase"/>
</dbReference>
<keyword evidence="1" id="KW-0645">Protease</keyword>
<feature type="domain" description="Tf2-1-like SH3-like" evidence="17">
    <location>
        <begin position="986"/>
        <end position="1051"/>
    </location>
</feature>
<evidence type="ECO:0000259" key="17">
    <source>
        <dbReference type="Pfam" id="PF24626"/>
    </source>
</evidence>
<keyword evidence="5" id="KW-0479">Metal-binding</keyword>
<keyword evidence="11" id="KW-0695">RNA-directed DNA polymerase</keyword>
<dbReference type="InterPro" id="IPR041588">
    <property type="entry name" value="Integrase_H2C2"/>
</dbReference>
<dbReference type="PANTHER" id="PTHR37984">
    <property type="entry name" value="PROTEIN CBG26694"/>
    <property type="match status" value="1"/>
</dbReference>
<dbReference type="GO" id="GO:0006508">
    <property type="term" value="P:proteolysis"/>
    <property type="evidence" value="ECO:0007669"/>
    <property type="project" value="UniProtKB-KW"/>
</dbReference>
<evidence type="ECO:0000313" key="19">
    <source>
        <dbReference type="Proteomes" id="UP000325315"/>
    </source>
</evidence>
<dbReference type="InterPro" id="IPR036397">
    <property type="entry name" value="RNaseH_sf"/>
</dbReference>
<protein>
    <submittedName>
        <fullName evidence="18">DNA/RNA polymerases superfamily protein</fullName>
    </submittedName>
</protein>
<keyword evidence="10" id="KW-0229">DNA integration</keyword>
<evidence type="ECO:0000313" key="18">
    <source>
        <dbReference type="EMBL" id="KAA3476245.1"/>
    </source>
</evidence>
<name>A0A5B6W4S0_9ROSI</name>
<evidence type="ECO:0000256" key="9">
    <source>
        <dbReference type="ARBA" id="ARBA00022842"/>
    </source>
</evidence>
<proteinExistence type="predicted"/>
<dbReference type="InterPro" id="IPR056924">
    <property type="entry name" value="SH3_Tf2-1"/>
</dbReference>
<dbReference type="AlphaFoldDB" id="A0A5B6W4S0"/>
<evidence type="ECO:0000256" key="10">
    <source>
        <dbReference type="ARBA" id="ARBA00022908"/>
    </source>
</evidence>
<keyword evidence="4" id="KW-0540">Nuclease</keyword>
<dbReference type="InterPro" id="IPR043502">
    <property type="entry name" value="DNA/RNA_pol_sf"/>
</dbReference>
<evidence type="ECO:0000259" key="16">
    <source>
        <dbReference type="Pfam" id="PF17921"/>
    </source>
</evidence>
<evidence type="ECO:0000256" key="5">
    <source>
        <dbReference type="ARBA" id="ARBA00022723"/>
    </source>
</evidence>
<evidence type="ECO:0000256" key="13">
    <source>
        <dbReference type="ARBA" id="ARBA00023125"/>
    </source>
</evidence>
<dbReference type="SUPFAM" id="SSF53098">
    <property type="entry name" value="Ribonuclease H-like"/>
    <property type="match status" value="1"/>
</dbReference>
<dbReference type="GO" id="GO:0015074">
    <property type="term" value="P:DNA integration"/>
    <property type="evidence" value="ECO:0007669"/>
    <property type="project" value="UniProtKB-KW"/>
</dbReference>
<feature type="domain" description="Reverse transcriptase RNase H-like" evidence="15">
    <location>
        <begin position="539"/>
        <end position="636"/>
    </location>
</feature>
<gene>
    <name evidence="18" type="ORF">EPI10_026341</name>
</gene>
<keyword evidence="13" id="KW-0238">DNA-binding</keyword>
<evidence type="ECO:0000259" key="15">
    <source>
        <dbReference type="Pfam" id="PF17917"/>
    </source>
</evidence>
<dbReference type="GO" id="GO:0004519">
    <property type="term" value="F:endonuclease activity"/>
    <property type="evidence" value="ECO:0007669"/>
    <property type="project" value="UniProtKB-KW"/>
</dbReference>
<dbReference type="GO" id="GO:0003677">
    <property type="term" value="F:DNA binding"/>
    <property type="evidence" value="ECO:0007669"/>
    <property type="project" value="UniProtKB-KW"/>
</dbReference>
<dbReference type="PANTHER" id="PTHR37984:SF5">
    <property type="entry name" value="PROTEIN NYNRIN-LIKE"/>
    <property type="match status" value="1"/>
</dbReference>
<dbReference type="FunFam" id="3.30.70.270:FF:000020">
    <property type="entry name" value="Transposon Tf2-6 polyprotein-like Protein"/>
    <property type="match status" value="1"/>
</dbReference>
<dbReference type="InterPro" id="IPR050951">
    <property type="entry name" value="Retrovirus_Pol_polyprotein"/>
</dbReference>
<keyword evidence="6" id="KW-0064">Aspartyl protease</keyword>
<dbReference type="GO" id="GO:0006310">
    <property type="term" value="P:DNA recombination"/>
    <property type="evidence" value="ECO:0007669"/>
    <property type="project" value="UniProtKB-KW"/>
</dbReference>
<dbReference type="Gene3D" id="3.30.420.10">
    <property type="entry name" value="Ribonuclease H-like superfamily/Ribonuclease H"/>
    <property type="match status" value="1"/>
</dbReference>